<name>A9U7M7_PHYPA</name>
<sequence length="315" mass="36056">MTAMMGADSGMTMLKKKRKVEQPSTLADSSISSGSKRIRITSPYVVVLEDDAVAFQRKPFGPKADVPGIDGCRFAERGNDDEIQRIQDDQQNNGQYRIVAQVKHFVGTGTGNPCGMVECIRFSHERSLLEQALLLQFFGELVHRQQQGKIDEVVEQADRRRVAVLRADQAGLVHIGLNHFRRIDIQGVLHQQHFREAQGSKVPHFENEHDHNDRHDRRHVDMAYPLEFIGPVHNRSFMKLRIDGRQGGQIDDRAPARRLPNLRDDVHRFEPCRFAEKIDPLPAEEVDPMVDHPRPRIQENVQHADQYHGRNKVRG</sequence>
<organism>
    <name type="scientific">Physcomitrium patens</name>
    <name type="common">Spreading-leaved earth moss</name>
    <name type="synonym">Physcomitrella patens</name>
    <dbReference type="NCBI Taxonomy" id="3218"/>
    <lineage>
        <taxon>Eukaryota</taxon>
        <taxon>Viridiplantae</taxon>
        <taxon>Streptophyta</taxon>
        <taxon>Embryophyta</taxon>
        <taxon>Bryophyta</taxon>
        <taxon>Bryophytina</taxon>
        <taxon>Bryopsida</taxon>
        <taxon>Funariidae</taxon>
        <taxon>Funariales</taxon>
        <taxon>Funariaceae</taxon>
        <taxon>Physcomitrium</taxon>
    </lineage>
</organism>
<accession>A9U7M7</accession>
<reference evidence="2" key="1">
    <citation type="journal article" date="2008" name="Science">
        <title>The Physcomitrella genome reveals evolutionary insights into the conquest of land by plants.</title>
        <authorList>
            <person name="Rensing S."/>
            <person name="Lang D."/>
            <person name="Zimmer A."/>
            <person name="Terry A."/>
            <person name="Salamov A."/>
            <person name="Shapiro H."/>
            <person name="Nishiyama T."/>
            <person name="Perroud P.-F."/>
            <person name="Lindquist E."/>
            <person name="Kamisugi Y."/>
            <person name="Tanahashi T."/>
            <person name="Sakakibara K."/>
            <person name="Fujita T."/>
            <person name="Oishi K."/>
            <person name="Shin-I T."/>
            <person name="Kuroki Y."/>
            <person name="Toyoda A."/>
            <person name="Suzuki Y."/>
            <person name="Hashimoto A."/>
            <person name="Yamaguchi K."/>
            <person name="Sugano A."/>
            <person name="Kohara Y."/>
            <person name="Fujiyama A."/>
            <person name="Anterola A."/>
            <person name="Aoki S."/>
            <person name="Ashton N."/>
            <person name="Barbazuk W.B."/>
            <person name="Barker E."/>
            <person name="Bennetzen J."/>
            <person name="Bezanilla M."/>
            <person name="Blankenship R."/>
            <person name="Cho S.H."/>
            <person name="Dutcher S."/>
            <person name="Estelle M."/>
            <person name="Fawcett J.A."/>
            <person name="Gundlach H."/>
            <person name="Hanada K."/>
            <person name="Heyl A."/>
            <person name="Hicks K.A."/>
            <person name="Hugh J."/>
            <person name="Lohr M."/>
            <person name="Mayer K."/>
            <person name="Melkozernov A."/>
            <person name="Murata T."/>
            <person name="Nelson D."/>
            <person name="Pils B."/>
            <person name="Prigge M."/>
            <person name="Reiss B."/>
            <person name="Renner T."/>
            <person name="Rombauts S."/>
            <person name="Rushton P."/>
            <person name="Sanderfoot A."/>
            <person name="Schween G."/>
            <person name="Shiu S.-H."/>
            <person name="Stueber K."/>
            <person name="Theodoulou F.L."/>
            <person name="Tu H."/>
            <person name="Van de Peer Y."/>
            <person name="Verrier P.J."/>
            <person name="Waters E."/>
            <person name="Wood A."/>
            <person name="Yang L."/>
            <person name="Cove D."/>
            <person name="Cuming A."/>
            <person name="Hasebe M."/>
            <person name="Lucas S."/>
            <person name="Mishler D.B."/>
            <person name="Reski R."/>
            <person name="Grigoriev I."/>
            <person name="Quatrano R.S."/>
            <person name="Boore J.L."/>
        </authorList>
    </citation>
    <scope>NUCLEOTIDE SEQUENCE [LARGE SCALE GENOMIC DNA]</scope>
</reference>
<gene>
    <name evidence="2" type="ORF">PHYPADRAFT_103969</name>
</gene>
<evidence type="ECO:0000313" key="2">
    <source>
        <dbReference type="EMBL" id="EDQ48326.1"/>
    </source>
</evidence>
<dbReference type="AlphaFoldDB" id="A9U7M7"/>
<proteinExistence type="predicted"/>
<protein>
    <submittedName>
        <fullName evidence="2">Predicted protein</fullName>
    </submittedName>
</protein>
<dbReference type="EMBL" id="DS546573">
    <property type="protein sequence ID" value="EDQ48326.1"/>
    <property type="molecule type" value="Genomic_DNA"/>
</dbReference>
<feature type="non-terminal residue" evidence="2">
    <location>
        <position position="315"/>
    </location>
</feature>
<evidence type="ECO:0000256" key="1">
    <source>
        <dbReference type="SAM" id="MobiDB-lite"/>
    </source>
</evidence>
<feature type="region of interest" description="Disordered" evidence="1">
    <location>
        <begin position="283"/>
        <end position="315"/>
    </location>
</feature>